<gene>
    <name evidence="2" type="ORF">C4E15_06885</name>
</gene>
<reference evidence="2 3" key="1">
    <citation type="submission" date="2018-02" db="EMBL/GenBank/DDBJ databases">
        <title>Draft Genome of Achromobacter spanius stain 6.</title>
        <authorList>
            <person name="Gunasekera T.S."/>
            <person name="Radwan O."/>
            <person name="Ruiz O.N."/>
        </authorList>
    </citation>
    <scope>NUCLEOTIDE SEQUENCE [LARGE SCALE GENOMIC DNA]</scope>
    <source>
        <strain evidence="2 3">6</strain>
    </source>
</reference>
<dbReference type="EMBL" id="PREU01000003">
    <property type="protein sequence ID" value="PPA76507.1"/>
    <property type="molecule type" value="Genomic_DNA"/>
</dbReference>
<name>A0A2S5GTU5_9BURK</name>
<evidence type="ECO:0000256" key="1">
    <source>
        <dbReference type="SAM" id="Phobius"/>
    </source>
</evidence>
<proteinExistence type="predicted"/>
<keyword evidence="1" id="KW-0472">Membrane</keyword>
<organism evidence="2 3">
    <name type="scientific">Achromobacter spanius</name>
    <dbReference type="NCBI Taxonomy" id="217203"/>
    <lineage>
        <taxon>Bacteria</taxon>
        <taxon>Pseudomonadati</taxon>
        <taxon>Pseudomonadota</taxon>
        <taxon>Betaproteobacteria</taxon>
        <taxon>Burkholderiales</taxon>
        <taxon>Alcaligenaceae</taxon>
        <taxon>Achromobacter</taxon>
    </lineage>
</organism>
<feature type="transmembrane region" description="Helical" evidence="1">
    <location>
        <begin position="46"/>
        <end position="67"/>
    </location>
</feature>
<evidence type="ECO:0000313" key="3">
    <source>
        <dbReference type="Proteomes" id="UP000239990"/>
    </source>
</evidence>
<protein>
    <submittedName>
        <fullName evidence="2">Uncharacterized protein</fullName>
    </submittedName>
</protein>
<sequence>MLKDRAFLAWLAVFAVVAGTLIALLWPRTSAPVSIGGGGYDLSDWVYTLSLLAFTGLWSTVATLIGLSRNNAHAAKRAYRLAAVGLATFVVAVVAFGGNLH</sequence>
<dbReference type="RefSeq" id="WP_052946103.1">
    <property type="nucleotide sequence ID" value="NZ_PREU01000003.1"/>
</dbReference>
<keyword evidence="1" id="KW-0812">Transmembrane</keyword>
<evidence type="ECO:0000313" key="2">
    <source>
        <dbReference type="EMBL" id="PPA76507.1"/>
    </source>
</evidence>
<feature type="transmembrane region" description="Helical" evidence="1">
    <location>
        <begin position="7"/>
        <end position="26"/>
    </location>
</feature>
<dbReference type="Proteomes" id="UP000239990">
    <property type="component" value="Unassembled WGS sequence"/>
</dbReference>
<dbReference type="AlphaFoldDB" id="A0A2S5GTU5"/>
<accession>A0A2S5GTU5</accession>
<dbReference type="OrthoDB" id="8657550at2"/>
<comment type="caution">
    <text evidence="2">The sequence shown here is derived from an EMBL/GenBank/DDBJ whole genome shotgun (WGS) entry which is preliminary data.</text>
</comment>
<keyword evidence="1" id="KW-1133">Transmembrane helix</keyword>
<feature type="transmembrane region" description="Helical" evidence="1">
    <location>
        <begin position="79"/>
        <end position="98"/>
    </location>
</feature>